<evidence type="ECO:0000256" key="7">
    <source>
        <dbReference type="ARBA" id="ARBA00049120"/>
    </source>
</evidence>
<dbReference type="PANTHER" id="PTHR13370:SF3">
    <property type="entry name" value="TRNA (GUANINE(10)-N2)-METHYLTRANSFERASE HOMOLOG"/>
    <property type="match status" value="1"/>
</dbReference>
<evidence type="ECO:0000256" key="3">
    <source>
        <dbReference type="ARBA" id="ARBA00022679"/>
    </source>
</evidence>
<dbReference type="AlphaFoldDB" id="B0FYA5"/>
<dbReference type="InterPro" id="IPR017985">
    <property type="entry name" value="MeTrfase_CN4_CS"/>
</dbReference>
<accession>B0FYA5</accession>
<evidence type="ECO:0000256" key="5">
    <source>
        <dbReference type="ARBA" id="ARBA00022747"/>
    </source>
</evidence>
<dbReference type="Gene3D" id="3.40.50.150">
    <property type="entry name" value="Vaccinia Virus protein VP39"/>
    <property type="match status" value="1"/>
</dbReference>
<evidence type="ECO:0000256" key="6">
    <source>
        <dbReference type="ARBA" id="ARBA00023125"/>
    </source>
</evidence>
<keyword evidence="6" id="KW-0238">DNA-binding</keyword>
<dbReference type="GO" id="GO:0003677">
    <property type="term" value="F:DNA binding"/>
    <property type="evidence" value="ECO:0007669"/>
    <property type="project" value="UniProtKB-KW"/>
</dbReference>
<dbReference type="InterPro" id="IPR002941">
    <property type="entry name" value="DNA_methylase_N4/N6"/>
</dbReference>
<evidence type="ECO:0000256" key="4">
    <source>
        <dbReference type="ARBA" id="ARBA00022691"/>
    </source>
</evidence>
<dbReference type="PRINTS" id="PR00508">
    <property type="entry name" value="S21N4MTFRASE"/>
</dbReference>
<evidence type="ECO:0000259" key="9">
    <source>
        <dbReference type="Pfam" id="PF01555"/>
    </source>
</evidence>
<keyword evidence="4 8" id="KW-0949">S-adenosyl-L-methionine</keyword>
<feature type="domain" description="DNA methylase N-4/N-6" evidence="9">
    <location>
        <begin position="32"/>
        <end position="247"/>
    </location>
</feature>
<dbReference type="GO" id="GO:0009307">
    <property type="term" value="P:DNA restriction-modification system"/>
    <property type="evidence" value="ECO:0007669"/>
    <property type="project" value="UniProtKB-KW"/>
</dbReference>
<gene>
    <name evidence="10" type="primary">mjaVIM</name>
</gene>
<dbReference type="SMR" id="B0FYA5"/>
<proteinExistence type="inferred from homology"/>
<name>B0FYA5_9EURY</name>
<dbReference type="EMBL" id="EU363462">
    <property type="protein sequence ID" value="ABY67025.1"/>
    <property type="molecule type" value="Genomic_DNA"/>
</dbReference>
<comment type="catalytic activity">
    <reaction evidence="7 8">
        <text>a 2'-deoxycytidine in DNA + S-adenosyl-L-methionine = an N(4)-methyl-2'-deoxycytidine in DNA + S-adenosyl-L-homocysteine + H(+)</text>
        <dbReference type="Rhea" id="RHEA:16857"/>
        <dbReference type="Rhea" id="RHEA-COMP:11369"/>
        <dbReference type="Rhea" id="RHEA-COMP:13674"/>
        <dbReference type="ChEBI" id="CHEBI:15378"/>
        <dbReference type="ChEBI" id="CHEBI:57856"/>
        <dbReference type="ChEBI" id="CHEBI:59789"/>
        <dbReference type="ChEBI" id="CHEBI:85452"/>
        <dbReference type="ChEBI" id="CHEBI:137933"/>
        <dbReference type="EC" id="2.1.1.113"/>
    </reaction>
</comment>
<reference evidence="10" key="1">
    <citation type="journal article" date="2009" name="Nucleic Acids Res.">
        <title>Using shotgun sequence data to find active restriction enzyme genes.</title>
        <authorList>
            <person name="Zheng Y."/>
            <person name="Posfai J."/>
            <person name="Morgan R.D."/>
            <person name="Vincze T."/>
            <person name="Roberts R.J."/>
        </authorList>
    </citation>
    <scope>NUCLEOTIDE SEQUENCE</scope>
    <source>
        <strain evidence="10">DSM2661</strain>
    </source>
</reference>
<evidence type="ECO:0000313" key="10">
    <source>
        <dbReference type="EMBL" id="ABY67025.1"/>
    </source>
</evidence>
<comment type="similarity">
    <text evidence="1">Belongs to the N(4)/N(6)-methyltransferase family. N(4) subfamily.</text>
</comment>
<dbReference type="GO" id="GO:0032259">
    <property type="term" value="P:methylation"/>
    <property type="evidence" value="ECO:0007669"/>
    <property type="project" value="UniProtKB-KW"/>
</dbReference>
<dbReference type="InterPro" id="IPR001091">
    <property type="entry name" value="RM_Methyltransferase"/>
</dbReference>
<organism evidence="10">
    <name type="scientific">Methanocaldococcus jannaschii</name>
    <dbReference type="NCBI Taxonomy" id="2190"/>
    <lineage>
        <taxon>Archaea</taxon>
        <taxon>Methanobacteriati</taxon>
        <taxon>Methanobacteriota</taxon>
        <taxon>Methanomada group</taxon>
        <taxon>Methanococci</taxon>
        <taxon>Methanococcales</taxon>
        <taxon>Methanocaldococcaceae</taxon>
        <taxon>Methanocaldococcus</taxon>
    </lineage>
</organism>
<dbReference type="PROSITE" id="PS00093">
    <property type="entry name" value="N4_MTASE"/>
    <property type="match status" value="1"/>
</dbReference>
<dbReference type="EC" id="2.1.1.113" evidence="8"/>
<dbReference type="GO" id="GO:0005737">
    <property type="term" value="C:cytoplasm"/>
    <property type="evidence" value="ECO:0007669"/>
    <property type="project" value="TreeGrafter"/>
</dbReference>
<dbReference type="PANTHER" id="PTHR13370">
    <property type="entry name" value="RNA METHYLASE-RELATED"/>
    <property type="match status" value="1"/>
</dbReference>
<dbReference type="SUPFAM" id="SSF53335">
    <property type="entry name" value="S-adenosyl-L-methionine-dependent methyltransferases"/>
    <property type="match status" value="1"/>
</dbReference>
<dbReference type="Pfam" id="PF01555">
    <property type="entry name" value="N6_N4_Mtase"/>
    <property type="match status" value="1"/>
</dbReference>
<evidence type="ECO:0000256" key="1">
    <source>
        <dbReference type="ARBA" id="ARBA00010203"/>
    </source>
</evidence>
<dbReference type="GO" id="GO:0008170">
    <property type="term" value="F:N-methyltransferase activity"/>
    <property type="evidence" value="ECO:0007669"/>
    <property type="project" value="InterPro"/>
</dbReference>
<keyword evidence="2 8" id="KW-0489">Methyltransferase</keyword>
<dbReference type="InterPro" id="IPR029063">
    <property type="entry name" value="SAM-dependent_MTases_sf"/>
</dbReference>
<dbReference type="GO" id="GO:0015667">
    <property type="term" value="F:site-specific DNA-methyltransferase (cytosine-N4-specific) activity"/>
    <property type="evidence" value="ECO:0007669"/>
    <property type="project" value="UniProtKB-EC"/>
</dbReference>
<protein>
    <recommendedName>
        <fullName evidence="8">Type II methyltransferase</fullName>
        <ecNumber evidence="8">2.1.1.113</ecNumber>
    </recommendedName>
    <alternativeName>
        <fullName evidence="8">N-4 cytosine-specific methyltransferase</fullName>
    </alternativeName>
</protein>
<sequence length="263" mass="30077">MKVIIVKIWNKINGITLINDDFLNVDLPNESIDLIVTSPPYNVGIDYNQHDDTIPYEEYLDWTKQWLKKALTLLKKDGRLCLNIPLDKNKGGIKPVYADIVKIALDVGFKYQTTIIWNEQNISRRTAWGSFMSASAPYVIAPVETIVVLYKESWKKLSKGESDITKEEFIEWTNGLWTFPGESKKRIGHPAPFPLELPKRCIKLFSYVGDTVLDPFLGSGTTAIAAYKLRRKAIGVEIDEKYFELAIKRVSRECCTLEGLLWK</sequence>
<keyword evidence="5 8" id="KW-0680">Restriction system</keyword>
<evidence type="ECO:0000256" key="2">
    <source>
        <dbReference type="ARBA" id="ARBA00022603"/>
    </source>
</evidence>
<keyword evidence="3" id="KW-0808">Transferase</keyword>
<evidence type="ECO:0000256" key="8">
    <source>
        <dbReference type="RuleBase" id="RU362026"/>
    </source>
</evidence>